<evidence type="ECO:0000256" key="6">
    <source>
        <dbReference type="ARBA" id="ARBA00022692"/>
    </source>
</evidence>
<evidence type="ECO:0000256" key="5">
    <source>
        <dbReference type="ARBA" id="ARBA00022679"/>
    </source>
</evidence>
<protein>
    <recommendedName>
        <fullName evidence="3">histidine kinase</fullName>
        <ecNumber evidence="3">2.7.13.3</ecNumber>
    </recommendedName>
</protein>
<dbReference type="PROSITE" id="PS50885">
    <property type="entry name" value="HAMP"/>
    <property type="match status" value="1"/>
</dbReference>
<dbReference type="InterPro" id="IPR050736">
    <property type="entry name" value="Sensor_HK_Regulatory"/>
</dbReference>
<evidence type="ECO:0000313" key="13">
    <source>
        <dbReference type="EMBL" id="MFB9902356.1"/>
    </source>
</evidence>
<dbReference type="InterPro" id="IPR003661">
    <property type="entry name" value="HisK_dim/P_dom"/>
</dbReference>
<keyword evidence="8" id="KW-0472">Membrane</keyword>
<dbReference type="CDD" id="cd00082">
    <property type="entry name" value="HisKA"/>
    <property type="match status" value="1"/>
</dbReference>
<evidence type="ECO:0000256" key="3">
    <source>
        <dbReference type="ARBA" id="ARBA00012438"/>
    </source>
</evidence>
<keyword evidence="10" id="KW-0732">Signal</keyword>
<dbReference type="InterPro" id="IPR003660">
    <property type="entry name" value="HAMP_dom"/>
</dbReference>
<keyword evidence="14" id="KW-1185">Reference proteome</keyword>
<proteinExistence type="predicted"/>
<comment type="catalytic activity">
    <reaction evidence="1">
        <text>ATP + protein L-histidine = ADP + protein N-phospho-L-histidine.</text>
        <dbReference type="EC" id="2.7.13.3"/>
    </reaction>
</comment>
<dbReference type="SMART" id="SM00387">
    <property type="entry name" value="HATPase_c"/>
    <property type="match status" value="1"/>
</dbReference>
<feature type="domain" description="Histidine kinase" evidence="11">
    <location>
        <begin position="372"/>
        <end position="579"/>
    </location>
</feature>
<feature type="chain" id="PRO_5046830262" description="histidine kinase" evidence="10">
    <location>
        <begin position="26"/>
        <end position="582"/>
    </location>
</feature>
<dbReference type="SMART" id="SM00304">
    <property type="entry name" value="HAMP"/>
    <property type="match status" value="1"/>
</dbReference>
<keyword evidence="7 13" id="KW-0418">Kinase</keyword>
<evidence type="ECO:0000259" key="12">
    <source>
        <dbReference type="PROSITE" id="PS50885"/>
    </source>
</evidence>
<dbReference type="Gene3D" id="3.30.565.10">
    <property type="entry name" value="Histidine kinase-like ATPase, C-terminal domain"/>
    <property type="match status" value="1"/>
</dbReference>
<dbReference type="InterPro" id="IPR004358">
    <property type="entry name" value="Sig_transdc_His_kin-like_C"/>
</dbReference>
<evidence type="ECO:0000256" key="7">
    <source>
        <dbReference type="ARBA" id="ARBA00022777"/>
    </source>
</evidence>
<sequence>MRRSLLTRLLAASILVAVCSITATAWLASQTTTGAIKQEQGRLLANDSRIYTALSRHAATTPNWAGVGPVVRALAEQTGRRIALLTQDRTPIFDSAAEPTPVPATASAVVDPLAVDPALVPDASADRIDANAVGPFLLPDAERARLRGLAEEALTCVLGRLGTGSIVEEPSGRPRLESPNPITNVTCSPAELEQPTPTERAALTELNGLVNGCLRRLGQTEVEVRLDRTWKPVAAEATRPAPRDGQPVRACIASARHEQLIRYVSPAALLFITSPSGSEPSTVDLSPGNQVRIVGVALTVLALTIAVTVLAGRRLIRPLRALTGAAQRVKDGGGARVEVRGRDEIAQLASAFNEMSETRERLEELRKTMVGDIAHELRTPLSNIRGWLEAIQDGMSDPDPALVAELLEEALLLQHIIDDLQDLSLADAGALRMHPETVRVADVLPSSTQPEGVQYTVDVPEGLEAHADPVRLRQAVGNLVANALRHTPTGGTVAVRARRDGDEVVIEVSDTGVGIAAEDLPHVFERFWRVEKSRGRQGGGSGLGLAIVRKLAEAHGGTVTAASTLGQGSTFTLRLPCRTTGE</sequence>
<dbReference type="Pfam" id="PF00672">
    <property type="entry name" value="HAMP"/>
    <property type="match status" value="1"/>
</dbReference>
<dbReference type="CDD" id="cd00075">
    <property type="entry name" value="HATPase"/>
    <property type="match status" value="1"/>
</dbReference>
<dbReference type="Pfam" id="PF02518">
    <property type="entry name" value="HATPase_c"/>
    <property type="match status" value="1"/>
</dbReference>
<evidence type="ECO:0000313" key="14">
    <source>
        <dbReference type="Proteomes" id="UP001589693"/>
    </source>
</evidence>
<dbReference type="SMART" id="SM00388">
    <property type="entry name" value="HisKA"/>
    <property type="match status" value="1"/>
</dbReference>
<organism evidence="13 14">
    <name type="scientific">Allokutzneria oryzae</name>
    <dbReference type="NCBI Taxonomy" id="1378989"/>
    <lineage>
        <taxon>Bacteria</taxon>
        <taxon>Bacillati</taxon>
        <taxon>Actinomycetota</taxon>
        <taxon>Actinomycetes</taxon>
        <taxon>Pseudonocardiales</taxon>
        <taxon>Pseudonocardiaceae</taxon>
        <taxon>Allokutzneria</taxon>
    </lineage>
</organism>
<gene>
    <name evidence="13" type="ORF">ACFFQA_00260</name>
</gene>
<evidence type="ECO:0000256" key="4">
    <source>
        <dbReference type="ARBA" id="ARBA00022553"/>
    </source>
</evidence>
<evidence type="ECO:0000256" key="8">
    <source>
        <dbReference type="ARBA" id="ARBA00022989"/>
    </source>
</evidence>
<reference evidence="13 14" key="1">
    <citation type="submission" date="2024-09" db="EMBL/GenBank/DDBJ databases">
        <authorList>
            <person name="Sun Q."/>
            <person name="Mori K."/>
        </authorList>
    </citation>
    <scope>NUCLEOTIDE SEQUENCE [LARGE SCALE GENOMIC DNA]</scope>
    <source>
        <strain evidence="13 14">TBRC 7907</strain>
    </source>
</reference>
<dbReference type="InterPro" id="IPR003594">
    <property type="entry name" value="HATPase_dom"/>
</dbReference>
<evidence type="ECO:0000259" key="11">
    <source>
        <dbReference type="PROSITE" id="PS50109"/>
    </source>
</evidence>
<dbReference type="RefSeq" id="WP_377849443.1">
    <property type="nucleotide sequence ID" value="NZ_JBHLZU010000001.1"/>
</dbReference>
<keyword evidence="6" id="KW-0812">Transmembrane</keyword>
<dbReference type="Gene3D" id="1.10.287.130">
    <property type="match status" value="1"/>
</dbReference>
<name>A0ABV5ZRJ7_9PSEU</name>
<dbReference type="PRINTS" id="PR00344">
    <property type="entry name" value="BCTRLSENSOR"/>
</dbReference>
<keyword evidence="4" id="KW-0597">Phosphoprotein</keyword>
<feature type="domain" description="HAMP" evidence="12">
    <location>
        <begin position="313"/>
        <end position="364"/>
    </location>
</feature>
<dbReference type="Proteomes" id="UP001589693">
    <property type="component" value="Unassembled WGS sequence"/>
</dbReference>
<dbReference type="CDD" id="cd06225">
    <property type="entry name" value="HAMP"/>
    <property type="match status" value="1"/>
</dbReference>
<comment type="subcellular location">
    <subcellularLocation>
        <location evidence="2">Cell membrane</location>
    </subcellularLocation>
</comment>
<dbReference type="Pfam" id="PF00512">
    <property type="entry name" value="HisKA"/>
    <property type="match status" value="1"/>
</dbReference>
<evidence type="ECO:0000256" key="10">
    <source>
        <dbReference type="SAM" id="SignalP"/>
    </source>
</evidence>
<keyword evidence="8" id="KW-1133">Transmembrane helix</keyword>
<dbReference type="InterPro" id="IPR036890">
    <property type="entry name" value="HATPase_C_sf"/>
</dbReference>
<dbReference type="InterPro" id="IPR036097">
    <property type="entry name" value="HisK_dim/P_sf"/>
</dbReference>
<keyword evidence="5" id="KW-0808">Transferase</keyword>
<dbReference type="SUPFAM" id="SSF158472">
    <property type="entry name" value="HAMP domain-like"/>
    <property type="match status" value="1"/>
</dbReference>
<dbReference type="PROSITE" id="PS50109">
    <property type="entry name" value="HIS_KIN"/>
    <property type="match status" value="1"/>
</dbReference>
<accession>A0ABV5ZRJ7</accession>
<dbReference type="PANTHER" id="PTHR43711">
    <property type="entry name" value="TWO-COMPONENT HISTIDINE KINASE"/>
    <property type="match status" value="1"/>
</dbReference>
<dbReference type="SUPFAM" id="SSF47384">
    <property type="entry name" value="Homodimeric domain of signal transducing histidine kinase"/>
    <property type="match status" value="1"/>
</dbReference>
<dbReference type="Gene3D" id="6.10.340.10">
    <property type="match status" value="1"/>
</dbReference>
<dbReference type="InterPro" id="IPR005467">
    <property type="entry name" value="His_kinase_dom"/>
</dbReference>
<evidence type="ECO:0000256" key="1">
    <source>
        <dbReference type="ARBA" id="ARBA00000085"/>
    </source>
</evidence>
<comment type="caution">
    <text evidence="13">The sequence shown here is derived from an EMBL/GenBank/DDBJ whole genome shotgun (WGS) entry which is preliminary data.</text>
</comment>
<dbReference type="GO" id="GO:0016301">
    <property type="term" value="F:kinase activity"/>
    <property type="evidence" value="ECO:0007669"/>
    <property type="project" value="UniProtKB-KW"/>
</dbReference>
<evidence type="ECO:0000256" key="2">
    <source>
        <dbReference type="ARBA" id="ARBA00004236"/>
    </source>
</evidence>
<dbReference type="EMBL" id="JBHLZU010000001">
    <property type="protein sequence ID" value="MFB9902356.1"/>
    <property type="molecule type" value="Genomic_DNA"/>
</dbReference>
<dbReference type="EC" id="2.7.13.3" evidence="3"/>
<dbReference type="PANTHER" id="PTHR43711:SF1">
    <property type="entry name" value="HISTIDINE KINASE 1"/>
    <property type="match status" value="1"/>
</dbReference>
<evidence type="ECO:0000256" key="9">
    <source>
        <dbReference type="ARBA" id="ARBA00023012"/>
    </source>
</evidence>
<keyword evidence="9" id="KW-0902">Two-component regulatory system</keyword>
<feature type="signal peptide" evidence="10">
    <location>
        <begin position="1"/>
        <end position="25"/>
    </location>
</feature>
<dbReference type="SUPFAM" id="SSF55874">
    <property type="entry name" value="ATPase domain of HSP90 chaperone/DNA topoisomerase II/histidine kinase"/>
    <property type="match status" value="1"/>
</dbReference>